<reference evidence="2" key="1">
    <citation type="submission" date="2023-07" db="EMBL/GenBank/DDBJ databases">
        <title>Comparative genomics of clinical Stenotrophomonas maltophilia isolates reveals regions of diversity which correlate with colonization and persistence in vivo.</title>
        <authorList>
            <person name="Mcdaniel M.S."/>
            <person name="Swords W.E."/>
            <person name="Sumpter N.A."/>
            <person name="Lindgren N.R."/>
            <person name="Billiot C.E."/>
        </authorList>
    </citation>
    <scope>NUCLEOTIDE SEQUENCE</scope>
    <source>
        <strain evidence="2">Ism4</strain>
    </source>
</reference>
<sequence>MRSAVSRLGRLFGPGVMVFLLQLVALLSLGLGAGYFHSRVDLLLVPVVDGCGGPDPVARLRVAEHLLARAEALDDWQPLRWIPLVGTLLALLGAAAVCALRAMPQQHRLGTLRRGLVALHVGVLALAGWTLHLYEDAWSSVARLSPAACLVDLAEQGGVPLAQAQQVVLHVLTREYAPLQRNPDDLAMMAVSLLVTAMVASIVLWRAAAKGMRTPT</sequence>
<dbReference type="RefSeq" id="WP_312561853.1">
    <property type="nucleotide sequence ID" value="NZ_JAVSKO010000003.1"/>
</dbReference>
<keyword evidence="1" id="KW-0472">Membrane</keyword>
<feature type="transmembrane region" description="Helical" evidence="1">
    <location>
        <begin position="12"/>
        <end position="36"/>
    </location>
</feature>
<evidence type="ECO:0000313" key="3">
    <source>
        <dbReference type="Proteomes" id="UP001251948"/>
    </source>
</evidence>
<protein>
    <recommendedName>
        <fullName evidence="4">Transmembrane protein</fullName>
    </recommendedName>
</protein>
<keyword evidence="1" id="KW-0812">Transmembrane</keyword>
<feature type="transmembrane region" description="Helical" evidence="1">
    <location>
        <begin position="81"/>
        <end position="103"/>
    </location>
</feature>
<organism evidence="2 3">
    <name type="scientific">Stenotrophomonas maltophilia</name>
    <name type="common">Pseudomonas maltophilia</name>
    <name type="synonym">Xanthomonas maltophilia</name>
    <dbReference type="NCBI Taxonomy" id="40324"/>
    <lineage>
        <taxon>Bacteria</taxon>
        <taxon>Pseudomonadati</taxon>
        <taxon>Pseudomonadota</taxon>
        <taxon>Gammaproteobacteria</taxon>
        <taxon>Lysobacterales</taxon>
        <taxon>Lysobacteraceae</taxon>
        <taxon>Stenotrophomonas</taxon>
        <taxon>Stenotrophomonas maltophilia group</taxon>
    </lineage>
</organism>
<accession>A0AAJ2MZ65</accession>
<evidence type="ECO:0000313" key="2">
    <source>
        <dbReference type="EMBL" id="MDT3468269.1"/>
    </source>
</evidence>
<feature type="transmembrane region" description="Helical" evidence="1">
    <location>
        <begin position="186"/>
        <end position="205"/>
    </location>
</feature>
<proteinExistence type="predicted"/>
<name>A0AAJ2MZ65_STEMA</name>
<keyword evidence="1" id="KW-1133">Transmembrane helix</keyword>
<evidence type="ECO:0008006" key="4">
    <source>
        <dbReference type="Google" id="ProtNLM"/>
    </source>
</evidence>
<dbReference type="EMBL" id="JAVSKO010000003">
    <property type="protein sequence ID" value="MDT3468269.1"/>
    <property type="molecule type" value="Genomic_DNA"/>
</dbReference>
<evidence type="ECO:0000256" key="1">
    <source>
        <dbReference type="SAM" id="Phobius"/>
    </source>
</evidence>
<gene>
    <name evidence="2" type="ORF">ROV92_09725</name>
</gene>
<dbReference type="AlphaFoldDB" id="A0AAJ2MZ65"/>
<comment type="caution">
    <text evidence="2">The sequence shown here is derived from an EMBL/GenBank/DDBJ whole genome shotgun (WGS) entry which is preliminary data.</text>
</comment>
<dbReference type="Proteomes" id="UP001251948">
    <property type="component" value="Unassembled WGS sequence"/>
</dbReference>
<feature type="transmembrane region" description="Helical" evidence="1">
    <location>
        <begin position="115"/>
        <end position="134"/>
    </location>
</feature>